<dbReference type="GO" id="GO:0016491">
    <property type="term" value="F:oxidoreductase activity"/>
    <property type="evidence" value="ECO:0007669"/>
    <property type="project" value="InterPro"/>
</dbReference>
<dbReference type="Proteomes" id="UP000887229">
    <property type="component" value="Unassembled WGS sequence"/>
</dbReference>
<evidence type="ECO:0000313" key="2">
    <source>
        <dbReference type="EMBL" id="KAG9251653.1"/>
    </source>
</evidence>
<dbReference type="AlphaFoldDB" id="A0A9P8CLQ5"/>
<organism evidence="2 3">
    <name type="scientific">Emericellopsis atlantica</name>
    <dbReference type="NCBI Taxonomy" id="2614577"/>
    <lineage>
        <taxon>Eukaryota</taxon>
        <taxon>Fungi</taxon>
        <taxon>Dikarya</taxon>
        <taxon>Ascomycota</taxon>
        <taxon>Pezizomycotina</taxon>
        <taxon>Sordariomycetes</taxon>
        <taxon>Hypocreomycetidae</taxon>
        <taxon>Hypocreales</taxon>
        <taxon>Bionectriaceae</taxon>
        <taxon>Emericellopsis</taxon>
    </lineage>
</organism>
<dbReference type="PANTHER" id="PTHR34598">
    <property type="entry name" value="BLL6449 PROTEIN"/>
    <property type="match status" value="1"/>
</dbReference>
<proteinExistence type="inferred from homology"/>
<evidence type="ECO:0000313" key="3">
    <source>
        <dbReference type="Proteomes" id="UP000887229"/>
    </source>
</evidence>
<dbReference type="NCBIfam" id="NF041278">
    <property type="entry name" value="CmcJ_NvfI_EfuI"/>
    <property type="match status" value="1"/>
</dbReference>
<dbReference type="PANTHER" id="PTHR34598:SF3">
    <property type="entry name" value="OXIDOREDUCTASE AN1597"/>
    <property type="match status" value="1"/>
</dbReference>
<dbReference type="InterPro" id="IPR044053">
    <property type="entry name" value="AsaB-like"/>
</dbReference>
<accession>A0A9P8CLQ5</accession>
<name>A0A9P8CLQ5_9HYPO</name>
<comment type="caution">
    <text evidence="2">The sequence shown here is derived from an EMBL/GenBank/DDBJ whole genome shotgun (WGS) entry which is preliminary data.</text>
</comment>
<dbReference type="OrthoDB" id="412788at2759"/>
<reference evidence="2" key="1">
    <citation type="journal article" date="2021" name="IMA Fungus">
        <title>Genomic characterization of three marine fungi, including Emericellopsis atlantica sp. nov. with signatures of a generalist lifestyle and marine biomass degradation.</title>
        <authorList>
            <person name="Hagestad O.C."/>
            <person name="Hou L."/>
            <person name="Andersen J.H."/>
            <person name="Hansen E.H."/>
            <person name="Altermark B."/>
            <person name="Li C."/>
            <person name="Kuhnert E."/>
            <person name="Cox R.J."/>
            <person name="Crous P.W."/>
            <person name="Spatafora J.W."/>
            <person name="Lail K."/>
            <person name="Amirebrahimi M."/>
            <person name="Lipzen A."/>
            <person name="Pangilinan J."/>
            <person name="Andreopoulos W."/>
            <person name="Hayes R.D."/>
            <person name="Ng V."/>
            <person name="Grigoriev I.V."/>
            <person name="Jackson S.A."/>
            <person name="Sutton T.D.S."/>
            <person name="Dobson A.D.W."/>
            <person name="Rama T."/>
        </authorList>
    </citation>
    <scope>NUCLEOTIDE SEQUENCE</scope>
    <source>
        <strain evidence="2">TS7</strain>
    </source>
</reference>
<dbReference type="EMBL" id="MU251267">
    <property type="protein sequence ID" value="KAG9251653.1"/>
    <property type="molecule type" value="Genomic_DNA"/>
</dbReference>
<dbReference type="RefSeq" id="XP_046115577.1">
    <property type="nucleotide sequence ID" value="XM_046266677.1"/>
</dbReference>
<sequence length="284" mass="33035">MADYTTSGEIGYLDRLKLYEEEKPYIVTFLLSNTPGAKHSNLSISYHPVNIRDIRHSTQTFTTGTHGFELVKFPTSATTEELRNQGAIRDLYFPEAEQYLKEKFDAEYVYFFDATVRASKSLEQPVTPTLVRLFHIRASCSRRLITCVDQTPASVFRRIKHDLPERFEDFKSRHIRVINIWRPLAGPLQDYPLALCDWRTTLPDDYVACDLPSIHYVGEVLQVHHNPDHQWWFACNMTTDEALLIKMYDTDAETEGSQVAMCTYKRFKSACDLNCRLYVLRRSK</sequence>
<keyword evidence="3" id="KW-1185">Reference proteome</keyword>
<gene>
    <name evidence="2" type="ORF">F5Z01DRAFT_728411</name>
</gene>
<dbReference type="GeneID" id="70297580"/>
<protein>
    <submittedName>
        <fullName evidence="2">Uncharacterized protein</fullName>
    </submittedName>
</protein>
<comment type="similarity">
    <text evidence="1">Belongs to the asaB hydroxylase/desaturase family.</text>
</comment>
<evidence type="ECO:0000256" key="1">
    <source>
        <dbReference type="ARBA" id="ARBA00023604"/>
    </source>
</evidence>